<evidence type="ECO:0008006" key="3">
    <source>
        <dbReference type="Google" id="ProtNLM"/>
    </source>
</evidence>
<dbReference type="AlphaFoldDB" id="A0AAD6SP33"/>
<evidence type="ECO:0000313" key="2">
    <source>
        <dbReference type="Proteomes" id="UP001218188"/>
    </source>
</evidence>
<name>A0AAD6SP33_9AGAR</name>
<dbReference type="InterPro" id="IPR036691">
    <property type="entry name" value="Endo/exonu/phosph_ase_sf"/>
</dbReference>
<gene>
    <name evidence="1" type="ORF">C8F04DRAFT_892901</name>
</gene>
<evidence type="ECO:0000313" key="1">
    <source>
        <dbReference type="EMBL" id="KAJ7031288.1"/>
    </source>
</evidence>
<feature type="non-terminal residue" evidence="1">
    <location>
        <position position="131"/>
    </location>
</feature>
<dbReference type="EMBL" id="JARJCM010000082">
    <property type="protein sequence ID" value="KAJ7031288.1"/>
    <property type="molecule type" value="Genomic_DNA"/>
</dbReference>
<sequence length="131" mass="14262">DVDPAIRYREAVTACSLCPDKPLIGMGDINARVANRTPRGSALSRSSLDDIINTRGRWLLRLCGDNGLTILNGTVKEIDAPGAFTSFQPLGSTVIDFVIASAGMLPRIRDRSIRITKALEWSDHAQLEVEV</sequence>
<keyword evidence="2" id="KW-1185">Reference proteome</keyword>
<feature type="non-terminal residue" evidence="1">
    <location>
        <position position="1"/>
    </location>
</feature>
<comment type="caution">
    <text evidence="1">The sequence shown here is derived from an EMBL/GenBank/DDBJ whole genome shotgun (WGS) entry which is preliminary data.</text>
</comment>
<dbReference type="SUPFAM" id="SSF56219">
    <property type="entry name" value="DNase I-like"/>
    <property type="match status" value="1"/>
</dbReference>
<organism evidence="1 2">
    <name type="scientific">Mycena alexandri</name>
    <dbReference type="NCBI Taxonomy" id="1745969"/>
    <lineage>
        <taxon>Eukaryota</taxon>
        <taxon>Fungi</taxon>
        <taxon>Dikarya</taxon>
        <taxon>Basidiomycota</taxon>
        <taxon>Agaricomycotina</taxon>
        <taxon>Agaricomycetes</taxon>
        <taxon>Agaricomycetidae</taxon>
        <taxon>Agaricales</taxon>
        <taxon>Marasmiineae</taxon>
        <taxon>Mycenaceae</taxon>
        <taxon>Mycena</taxon>
    </lineage>
</organism>
<dbReference type="Gene3D" id="3.60.10.10">
    <property type="entry name" value="Endonuclease/exonuclease/phosphatase"/>
    <property type="match status" value="1"/>
</dbReference>
<accession>A0AAD6SP33</accession>
<proteinExistence type="predicted"/>
<reference evidence="1" key="1">
    <citation type="submission" date="2023-03" db="EMBL/GenBank/DDBJ databases">
        <title>Massive genome expansion in bonnet fungi (Mycena s.s.) driven by repeated elements and novel gene families across ecological guilds.</title>
        <authorList>
            <consortium name="Lawrence Berkeley National Laboratory"/>
            <person name="Harder C.B."/>
            <person name="Miyauchi S."/>
            <person name="Viragh M."/>
            <person name="Kuo A."/>
            <person name="Thoen E."/>
            <person name="Andreopoulos B."/>
            <person name="Lu D."/>
            <person name="Skrede I."/>
            <person name="Drula E."/>
            <person name="Henrissat B."/>
            <person name="Morin E."/>
            <person name="Kohler A."/>
            <person name="Barry K."/>
            <person name="LaButti K."/>
            <person name="Morin E."/>
            <person name="Salamov A."/>
            <person name="Lipzen A."/>
            <person name="Mereny Z."/>
            <person name="Hegedus B."/>
            <person name="Baldrian P."/>
            <person name="Stursova M."/>
            <person name="Weitz H."/>
            <person name="Taylor A."/>
            <person name="Grigoriev I.V."/>
            <person name="Nagy L.G."/>
            <person name="Martin F."/>
            <person name="Kauserud H."/>
        </authorList>
    </citation>
    <scope>NUCLEOTIDE SEQUENCE</scope>
    <source>
        <strain evidence="1">CBHHK200</strain>
    </source>
</reference>
<dbReference type="Proteomes" id="UP001218188">
    <property type="component" value="Unassembled WGS sequence"/>
</dbReference>
<protein>
    <recommendedName>
        <fullName evidence="3">Endonuclease/exonuclease/phosphatase domain-containing protein</fullName>
    </recommendedName>
</protein>